<dbReference type="InterPro" id="IPR052719">
    <property type="entry name" value="CvpA-like"/>
</dbReference>
<comment type="subcellular location">
    <subcellularLocation>
        <location evidence="1">Membrane</location>
        <topology evidence="1">Multi-pass membrane protein</topology>
    </subcellularLocation>
</comment>
<gene>
    <name evidence="6" type="ORF">MNBD_GAMMA24-2793</name>
</gene>
<dbReference type="PANTHER" id="PTHR36926">
    <property type="entry name" value="COLICIN V PRODUCTION PROTEIN"/>
    <property type="match status" value="1"/>
</dbReference>
<dbReference type="InterPro" id="IPR003825">
    <property type="entry name" value="Colicin-V_CvpA"/>
</dbReference>
<keyword evidence="3 5" id="KW-1133">Transmembrane helix</keyword>
<feature type="transmembrane region" description="Helical" evidence="5">
    <location>
        <begin position="61"/>
        <end position="81"/>
    </location>
</feature>
<protein>
    <submittedName>
        <fullName evidence="6">Colicin V production protein</fullName>
    </submittedName>
</protein>
<keyword evidence="4 5" id="KW-0472">Membrane</keyword>
<dbReference type="Pfam" id="PF02674">
    <property type="entry name" value="Colicin_V"/>
    <property type="match status" value="1"/>
</dbReference>
<proteinExistence type="predicted"/>
<evidence type="ECO:0000256" key="3">
    <source>
        <dbReference type="ARBA" id="ARBA00022989"/>
    </source>
</evidence>
<feature type="transmembrane region" description="Helical" evidence="5">
    <location>
        <begin position="31"/>
        <end position="49"/>
    </location>
</feature>
<dbReference type="AlphaFoldDB" id="A0A3B1BJ45"/>
<accession>A0A3B1BJ45</accession>
<dbReference type="GO" id="GO:0016020">
    <property type="term" value="C:membrane"/>
    <property type="evidence" value="ECO:0007669"/>
    <property type="project" value="UniProtKB-SubCell"/>
</dbReference>
<feature type="transmembrane region" description="Helical" evidence="5">
    <location>
        <begin position="7"/>
        <end position="25"/>
    </location>
</feature>
<keyword evidence="2 5" id="KW-0812">Transmembrane</keyword>
<evidence type="ECO:0000313" key="6">
    <source>
        <dbReference type="EMBL" id="VAX14531.1"/>
    </source>
</evidence>
<sequence>MIGIDYAILGVLLISSFISLIRGFVKEALSLAGWILSFWVSLTFSGGLSEMLASSIENSSFRLIIAFVALFVISLIVSTMINFFTTRLVQRTGLSGTDRFLGVVFGFLRGILLVSVLVLLSGLTELPKQAMWQDSALLFRFQAIAVLMRDYLPASVAGNFHF</sequence>
<name>A0A3B1BJ45_9ZZZZ</name>
<feature type="transmembrane region" description="Helical" evidence="5">
    <location>
        <begin position="101"/>
        <end position="123"/>
    </location>
</feature>
<dbReference type="GO" id="GO:0009403">
    <property type="term" value="P:toxin biosynthetic process"/>
    <property type="evidence" value="ECO:0007669"/>
    <property type="project" value="InterPro"/>
</dbReference>
<evidence type="ECO:0000256" key="5">
    <source>
        <dbReference type="SAM" id="Phobius"/>
    </source>
</evidence>
<evidence type="ECO:0000256" key="2">
    <source>
        <dbReference type="ARBA" id="ARBA00022692"/>
    </source>
</evidence>
<dbReference type="EMBL" id="UOFZ01000177">
    <property type="protein sequence ID" value="VAX14531.1"/>
    <property type="molecule type" value="Genomic_DNA"/>
</dbReference>
<evidence type="ECO:0000256" key="1">
    <source>
        <dbReference type="ARBA" id="ARBA00004141"/>
    </source>
</evidence>
<dbReference type="PANTHER" id="PTHR36926:SF1">
    <property type="entry name" value="COLICIN V PRODUCTION PROTEIN"/>
    <property type="match status" value="1"/>
</dbReference>
<evidence type="ECO:0000256" key="4">
    <source>
        <dbReference type="ARBA" id="ARBA00023136"/>
    </source>
</evidence>
<organism evidence="6">
    <name type="scientific">hydrothermal vent metagenome</name>
    <dbReference type="NCBI Taxonomy" id="652676"/>
    <lineage>
        <taxon>unclassified sequences</taxon>
        <taxon>metagenomes</taxon>
        <taxon>ecological metagenomes</taxon>
    </lineage>
</organism>
<reference evidence="6" key="1">
    <citation type="submission" date="2018-06" db="EMBL/GenBank/DDBJ databases">
        <authorList>
            <person name="Zhirakovskaya E."/>
        </authorList>
    </citation>
    <scope>NUCLEOTIDE SEQUENCE</scope>
</reference>